<organism evidence="2 3">
    <name type="scientific">Luteolibacter luteus</name>
    <dbReference type="NCBI Taxonomy" id="2728835"/>
    <lineage>
        <taxon>Bacteria</taxon>
        <taxon>Pseudomonadati</taxon>
        <taxon>Verrucomicrobiota</taxon>
        <taxon>Verrucomicrobiia</taxon>
        <taxon>Verrucomicrobiales</taxon>
        <taxon>Verrucomicrobiaceae</taxon>
        <taxon>Luteolibacter</taxon>
    </lineage>
</organism>
<reference evidence="2 3" key="1">
    <citation type="submission" date="2020-04" db="EMBL/GenBank/DDBJ databases">
        <title>Luteolibacter sp. G-1-1-1 isolated from soil.</title>
        <authorList>
            <person name="Dahal R.H."/>
        </authorList>
    </citation>
    <scope>NUCLEOTIDE SEQUENCE [LARGE SCALE GENOMIC DNA]</scope>
    <source>
        <strain evidence="2 3">G-1-1-1</strain>
    </source>
</reference>
<feature type="signal peptide" evidence="1">
    <location>
        <begin position="1"/>
        <end position="17"/>
    </location>
</feature>
<evidence type="ECO:0000313" key="3">
    <source>
        <dbReference type="Proteomes" id="UP000501812"/>
    </source>
</evidence>
<dbReference type="RefSeq" id="WP_169455978.1">
    <property type="nucleotide sequence ID" value="NZ_CP051774.1"/>
</dbReference>
<keyword evidence="1" id="KW-0732">Signal</keyword>
<keyword evidence="3" id="KW-1185">Reference proteome</keyword>
<dbReference type="KEGG" id="luo:HHL09_17770"/>
<protein>
    <submittedName>
        <fullName evidence="2">TIGR03790 family protein</fullName>
    </submittedName>
</protein>
<evidence type="ECO:0000313" key="2">
    <source>
        <dbReference type="EMBL" id="QJE97552.1"/>
    </source>
</evidence>
<sequence length="513" mass="56910">MIRILGFLLSFTLALKAAPAPLDVESVAILYNSSSRDSKSLAEYYAGIRKIPEENLIGLPLPDAEEMSRADFEKLLKAPLVKEYDLRKWWTRSKSAEGQVVPLNSKIRVLVCMRGVPSRVAADPTLPMPKPEDQAAYLQANQAAVDSELALLGMEGLPIKGALNNPYYKVEKSIAETGLPMTLVGRIDSPSLATCERMIRDAVETEKTGLWGMAVIDFSKKFAESPEGDPALENIVRYHREAGIPTMADRFPETLPLNYPLRDTAIYFGWYDWNVSGPFLNTTFKFKKGAVAAHLHSFSAAQLRDPAKNWVAPLLTRGAAATLGNVYEPFLQMTHHFDIFEARLMAGYSLVEAAYMALPVLSWQNIVVGDPLYRPFLHLDGSGELAEEDRAYRAIRIAKMRWKDDPAKYEEMLRTGATSLKSGPMMEAVGLMNVEQHKTGVAAMDFQKAKLFYTSKPDRLRLDMHIAAMDRAAGRNAAAVKLLRGAQTLNLDIPEVSAPATWLNILEPPAPKK</sequence>
<evidence type="ECO:0000256" key="1">
    <source>
        <dbReference type="SAM" id="SignalP"/>
    </source>
</evidence>
<name>A0A858RL30_9BACT</name>
<dbReference type="NCBIfam" id="TIGR03790">
    <property type="entry name" value="TIGR03790 family protein"/>
    <property type="match status" value="1"/>
</dbReference>
<feature type="chain" id="PRO_5032592399" evidence="1">
    <location>
        <begin position="18"/>
        <end position="513"/>
    </location>
</feature>
<accession>A0A858RL30</accession>
<gene>
    <name evidence="2" type="ORF">HHL09_17770</name>
</gene>
<dbReference type="InterPro" id="IPR022265">
    <property type="entry name" value="CHP03790"/>
</dbReference>
<dbReference type="AlphaFoldDB" id="A0A858RL30"/>
<dbReference type="EMBL" id="CP051774">
    <property type="protein sequence ID" value="QJE97552.1"/>
    <property type="molecule type" value="Genomic_DNA"/>
</dbReference>
<proteinExistence type="predicted"/>
<dbReference type="Proteomes" id="UP000501812">
    <property type="component" value="Chromosome"/>
</dbReference>